<evidence type="ECO:0000313" key="3">
    <source>
        <dbReference type="Proteomes" id="UP000182598"/>
    </source>
</evidence>
<feature type="transmembrane region" description="Helical" evidence="1">
    <location>
        <begin position="116"/>
        <end position="138"/>
    </location>
</feature>
<protein>
    <submittedName>
        <fullName evidence="2">Uncharacterized protein</fullName>
    </submittedName>
</protein>
<keyword evidence="1" id="KW-0472">Membrane</keyword>
<evidence type="ECO:0000313" key="2">
    <source>
        <dbReference type="EMBL" id="CUA85880.1"/>
    </source>
</evidence>
<evidence type="ECO:0000256" key="1">
    <source>
        <dbReference type="SAM" id="Phobius"/>
    </source>
</evidence>
<gene>
    <name evidence="2" type="ORF">Ga0061064_1342</name>
</gene>
<keyword evidence="1" id="KW-0812">Transmembrane</keyword>
<keyword evidence="1" id="KW-1133">Transmembrane helix</keyword>
<dbReference type="RefSeq" id="WP_055439005.1">
    <property type="nucleotide sequence ID" value="NZ_CYHB01000003.1"/>
</dbReference>
<reference evidence="3" key="1">
    <citation type="submission" date="2015-08" db="EMBL/GenBank/DDBJ databases">
        <authorList>
            <person name="Varghese N."/>
        </authorList>
    </citation>
    <scope>NUCLEOTIDE SEQUENCE [LARGE SCALE GENOMIC DNA]</scope>
    <source>
        <strain evidence="3">DSM 27808</strain>
    </source>
</reference>
<keyword evidence="3" id="KW-1185">Reference proteome</keyword>
<feature type="transmembrane region" description="Helical" evidence="1">
    <location>
        <begin position="60"/>
        <end position="81"/>
    </location>
</feature>
<proteinExistence type="predicted"/>
<feature type="transmembrane region" description="Helical" evidence="1">
    <location>
        <begin position="87"/>
        <end position="104"/>
    </location>
</feature>
<sequence length="299" mass="34058">MTNQKTLSFRKRIALRQKLARGENRKLLVNELIGEGLHPIAAENEVLFQHVRLKNPLGNFLFHLVAIYILTVSITACAFLYFGDIKMVLLSSIISSLFALAFMTSSPNSDSDYSSIGFVTLRWLAYAILLTASIALILTEDWDLGARPNDKHIIIWGILYAAMFIGLKLIGVIVFILVHISILSFYHKLRLAFIQEEAQRQRNNYMLLLASQLSLKLKLPFEKSLELGKKVMDSLNGYSPLKAIQVDFENYPPIRVHLEDESLSLGVLNNQSELIEALTPLTEKSWKWRIKIPSTPYFY</sequence>
<feature type="transmembrane region" description="Helical" evidence="1">
    <location>
        <begin position="153"/>
        <end position="186"/>
    </location>
</feature>
<dbReference type="AlphaFoldDB" id="A0A0K6H563"/>
<dbReference type="EMBL" id="CYHB01000003">
    <property type="protein sequence ID" value="CUA85880.1"/>
    <property type="molecule type" value="Genomic_DNA"/>
</dbReference>
<organism evidence="2 3">
    <name type="scientific">Pseudidiomarina woesei</name>
    <dbReference type="NCBI Taxonomy" id="1381080"/>
    <lineage>
        <taxon>Bacteria</taxon>
        <taxon>Pseudomonadati</taxon>
        <taxon>Pseudomonadota</taxon>
        <taxon>Gammaproteobacteria</taxon>
        <taxon>Alteromonadales</taxon>
        <taxon>Idiomarinaceae</taxon>
        <taxon>Pseudidiomarina</taxon>
    </lineage>
</organism>
<name>A0A0K6H563_9GAMM</name>
<dbReference type="Proteomes" id="UP000182598">
    <property type="component" value="Unassembled WGS sequence"/>
</dbReference>
<accession>A0A0K6H563</accession>